<feature type="domain" description="EamA" evidence="2">
    <location>
        <begin position="13"/>
        <end position="138"/>
    </location>
</feature>
<evidence type="ECO:0000256" key="1">
    <source>
        <dbReference type="SAM" id="Phobius"/>
    </source>
</evidence>
<feature type="transmembrane region" description="Helical" evidence="1">
    <location>
        <begin position="124"/>
        <end position="142"/>
    </location>
</feature>
<keyword evidence="1" id="KW-0472">Membrane</keyword>
<feature type="transmembrane region" description="Helical" evidence="1">
    <location>
        <begin position="179"/>
        <end position="203"/>
    </location>
</feature>
<feature type="transmembrane region" description="Helical" evidence="1">
    <location>
        <begin position="67"/>
        <end position="85"/>
    </location>
</feature>
<gene>
    <name evidence="3" type="ORF">ENN51_02275</name>
</gene>
<organism evidence="3">
    <name type="scientific">candidate division WOR-3 bacterium</name>
    <dbReference type="NCBI Taxonomy" id="2052148"/>
    <lineage>
        <taxon>Bacteria</taxon>
        <taxon>Bacteria division WOR-3</taxon>
    </lineage>
</organism>
<dbReference type="AlphaFoldDB" id="A0A7V0XEJ9"/>
<keyword evidence="1" id="KW-1133">Transmembrane helix</keyword>
<proteinExistence type="predicted"/>
<protein>
    <submittedName>
        <fullName evidence="3">EamA family transporter</fullName>
    </submittedName>
</protein>
<dbReference type="PANTHER" id="PTHR22911">
    <property type="entry name" value="ACYL-MALONYL CONDENSING ENZYME-RELATED"/>
    <property type="match status" value="1"/>
</dbReference>
<dbReference type="SUPFAM" id="SSF103481">
    <property type="entry name" value="Multidrug resistance efflux transporter EmrE"/>
    <property type="match status" value="1"/>
</dbReference>
<keyword evidence="1" id="KW-0812">Transmembrane</keyword>
<dbReference type="GO" id="GO:0016020">
    <property type="term" value="C:membrane"/>
    <property type="evidence" value="ECO:0007669"/>
    <property type="project" value="InterPro"/>
</dbReference>
<accession>A0A7V0XEJ9</accession>
<feature type="transmembrane region" description="Helical" evidence="1">
    <location>
        <begin position="97"/>
        <end position="115"/>
    </location>
</feature>
<dbReference type="Pfam" id="PF00892">
    <property type="entry name" value="EamA"/>
    <property type="match status" value="1"/>
</dbReference>
<dbReference type="Proteomes" id="UP000885672">
    <property type="component" value="Unassembled WGS sequence"/>
</dbReference>
<dbReference type="EMBL" id="DSBX01000086">
    <property type="protein sequence ID" value="HDQ99098.1"/>
    <property type="molecule type" value="Genomic_DNA"/>
</dbReference>
<dbReference type="InterPro" id="IPR000620">
    <property type="entry name" value="EamA_dom"/>
</dbReference>
<comment type="caution">
    <text evidence="3">The sequence shown here is derived from an EMBL/GenBank/DDBJ whole genome shotgun (WGS) entry which is preliminary data.</text>
</comment>
<feature type="transmembrane region" description="Helical" evidence="1">
    <location>
        <begin position="7"/>
        <end position="27"/>
    </location>
</feature>
<feature type="non-terminal residue" evidence="3">
    <location>
        <position position="204"/>
    </location>
</feature>
<reference evidence="3" key="1">
    <citation type="journal article" date="2020" name="mSystems">
        <title>Genome- and Community-Level Interaction Insights into Carbon Utilization and Element Cycling Functions of Hydrothermarchaeota in Hydrothermal Sediment.</title>
        <authorList>
            <person name="Zhou Z."/>
            <person name="Liu Y."/>
            <person name="Xu W."/>
            <person name="Pan J."/>
            <person name="Luo Z.H."/>
            <person name="Li M."/>
        </authorList>
    </citation>
    <scope>NUCLEOTIDE SEQUENCE [LARGE SCALE GENOMIC DNA]</scope>
    <source>
        <strain evidence="3">SpSt-1182</strain>
    </source>
</reference>
<evidence type="ECO:0000313" key="3">
    <source>
        <dbReference type="EMBL" id="HDQ99098.1"/>
    </source>
</evidence>
<evidence type="ECO:0000259" key="2">
    <source>
        <dbReference type="Pfam" id="PF00892"/>
    </source>
</evidence>
<name>A0A7V0XEJ9_UNCW3</name>
<dbReference type="PANTHER" id="PTHR22911:SF76">
    <property type="entry name" value="EAMA DOMAIN-CONTAINING PROTEIN"/>
    <property type="match status" value="1"/>
</dbReference>
<sequence>MSSHRRSVAVLGLGVVTLSFAAILIRLTEAPSLLIAVGRLAVASLALAPFFWARWPKHRRELRGRNPWLFLLAGALLAAHFALWIESLNRTSVTSSVVLVATDPIFVAVLSPLILREGLSVRGWLAIGLGLAGSLVIGLPALGEPQSLAGNLLALGGAACAGGYLIVGRRVRRDTGLIAYVYVMYTAAALLLLPFVFAAAVYIT</sequence>
<feature type="transmembrane region" description="Helical" evidence="1">
    <location>
        <begin position="148"/>
        <end position="167"/>
    </location>
</feature>
<dbReference type="InterPro" id="IPR037185">
    <property type="entry name" value="EmrE-like"/>
</dbReference>
<feature type="transmembrane region" description="Helical" evidence="1">
    <location>
        <begin position="33"/>
        <end position="55"/>
    </location>
</feature>